<proteinExistence type="predicted"/>
<dbReference type="EMBL" id="JAULSR010000002">
    <property type="protein sequence ID" value="KAK0628770.1"/>
    <property type="molecule type" value="Genomic_DNA"/>
</dbReference>
<organism evidence="1 2">
    <name type="scientific">Bombardia bombarda</name>
    <dbReference type="NCBI Taxonomy" id="252184"/>
    <lineage>
        <taxon>Eukaryota</taxon>
        <taxon>Fungi</taxon>
        <taxon>Dikarya</taxon>
        <taxon>Ascomycota</taxon>
        <taxon>Pezizomycotina</taxon>
        <taxon>Sordariomycetes</taxon>
        <taxon>Sordariomycetidae</taxon>
        <taxon>Sordariales</taxon>
        <taxon>Lasiosphaeriaceae</taxon>
        <taxon>Bombardia</taxon>
    </lineage>
</organism>
<dbReference type="AlphaFoldDB" id="A0AA39X8N1"/>
<comment type="caution">
    <text evidence="1">The sequence shown here is derived from an EMBL/GenBank/DDBJ whole genome shotgun (WGS) entry which is preliminary data.</text>
</comment>
<accession>A0AA39X8N1</accession>
<name>A0AA39X8N1_9PEZI</name>
<protein>
    <recommendedName>
        <fullName evidence="3">Concanavalin a-like lectins glucanase protein</fullName>
    </recommendedName>
</protein>
<evidence type="ECO:0008006" key="3">
    <source>
        <dbReference type="Google" id="ProtNLM"/>
    </source>
</evidence>
<dbReference type="Proteomes" id="UP001174934">
    <property type="component" value="Unassembled WGS sequence"/>
</dbReference>
<reference evidence="1" key="1">
    <citation type="submission" date="2023-06" db="EMBL/GenBank/DDBJ databases">
        <title>Genome-scale phylogeny and comparative genomics of the fungal order Sordariales.</title>
        <authorList>
            <consortium name="Lawrence Berkeley National Laboratory"/>
            <person name="Hensen N."/>
            <person name="Bonometti L."/>
            <person name="Westerberg I."/>
            <person name="Brannstrom I.O."/>
            <person name="Guillou S."/>
            <person name="Cros-Aarteil S."/>
            <person name="Calhoun S."/>
            <person name="Haridas S."/>
            <person name="Kuo A."/>
            <person name="Mondo S."/>
            <person name="Pangilinan J."/>
            <person name="Riley R."/>
            <person name="LaButti K."/>
            <person name="Andreopoulos B."/>
            <person name="Lipzen A."/>
            <person name="Chen C."/>
            <person name="Yanf M."/>
            <person name="Daum C."/>
            <person name="Ng V."/>
            <person name="Clum A."/>
            <person name="Steindorff A."/>
            <person name="Ohm R."/>
            <person name="Martin F."/>
            <person name="Silar P."/>
            <person name="Natvig D."/>
            <person name="Lalanne C."/>
            <person name="Gautier V."/>
            <person name="Ament-velasquez S.L."/>
            <person name="Kruys A."/>
            <person name="Hutchinson M.I."/>
            <person name="Powell A.J."/>
            <person name="Barry K."/>
            <person name="Miller A.N."/>
            <person name="Grigoriev I.V."/>
            <person name="Debuchy R."/>
            <person name="Gladieux P."/>
            <person name="Thoren M.H."/>
            <person name="Johannesson H."/>
        </authorList>
    </citation>
    <scope>NUCLEOTIDE SEQUENCE</scope>
    <source>
        <strain evidence="1">SMH3391-2</strain>
    </source>
</reference>
<gene>
    <name evidence="1" type="ORF">B0T17DRAFT_486926</name>
</gene>
<keyword evidence="2" id="KW-1185">Reference proteome</keyword>
<evidence type="ECO:0000313" key="1">
    <source>
        <dbReference type="EMBL" id="KAK0628770.1"/>
    </source>
</evidence>
<sequence>MGISHSTARWLAPLSFGVDFAAQNYGMLSTPNMKDVHDANLSFFSPQPYFIAGFFMPQQIFQLVWLYRLYSARKGASNETEQDRKDLSTMVDFTPYYALGNFCIATWMIFWNRSALQTSNIFVVINSLAQLHYVFNRLPPMNLNSTNSVLTHIVAKTFAGIGVLDLLHNGAVAYFNHEVGDPGTLTKVLTAVGFGALASGSDWIVGGCLVYDLVALAVGQSQYGNDGWSKLLGMYAGGAAAIVGIKNLIRPPYVRGPGADGYRALN</sequence>
<evidence type="ECO:0000313" key="2">
    <source>
        <dbReference type="Proteomes" id="UP001174934"/>
    </source>
</evidence>